<accession>A0A7Y2RD06</accession>
<protein>
    <submittedName>
        <fullName evidence="1">Uncharacterized protein</fullName>
    </submittedName>
</protein>
<organism evidence="1 2">
    <name type="scientific">Acinetobacter terrae</name>
    <dbReference type="NCBI Taxonomy" id="2731247"/>
    <lineage>
        <taxon>Bacteria</taxon>
        <taxon>Pseudomonadati</taxon>
        <taxon>Pseudomonadota</taxon>
        <taxon>Gammaproteobacteria</taxon>
        <taxon>Moraxellales</taxon>
        <taxon>Moraxellaceae</taxon>
        <taxon>Acinetobacter</taxon>
        <taxon>Acinetobacter Taxon 24</taxon>
    </lineage>
</organism>
<dbReference type="EMBL" id="JABERL010000001">
    <property type="protein sequence ID" value="NNH76349.1"/>
    <property type="molecule type" value="Genomic_DNA"/>
</dbReference>
<reference evidence="1 2" key="1">
    <citation type="submission" date="2020-04" db="EMBL/GenBank/DDBJ databases">
        <title>Acinetobacter Taxon 24.</title>
        <authorList>
            <person name="Nemec A."/>
            <person name="Radolfova-Krizova L."/>
            <person name="Higgins P.G."/>
            <person name="Spanelova P."/>
        </authorList>
    </citation>
    <scope>NUCLEOTIDE SEQUENCE [LARGE SCALE GENOMIC DNA]</scope>
    <source>
        <strain evidence="1 2">ANC 5380</strain>
    </source>
</reference>
<comment type="caution">
    <text evidence="1">The sequence shown here is derived from an EMBL/GenBank/DDBJ whole genome shotgun (WGS) entry which is preliminary data.</text>
</comment>
<dbReference type="AlphaFoldDB" id="A0A7Y2RD06"/>
<evidence type="ECO:0000313" key="2">
    <source>
        <dbReference type="Proteomes" id="UP000569202"/>
    </source>
</evidence>
<sequence>MSLHYLEFHSADNPMYLKKVGNWVLTFLNSRDESTNIQLAITSVLPRQVSENLQPIRVIIHNTEAENRWLIQQIECYDSAQGKDEQFSCNDETGIKVIQSIIQEFDKYDVEINLGAVVDKIKFLSNLIVF</sequence>
<evidence type="ECO:0000313" key="1">
    <source>
        <dbReference type="EMBL" id="NNH76349.1"/>
    </source>
</evidence>
<proteinExistence type="predicted"/>
<name>A0A7Y2RD06_9GAMM</name>
<dbReference type="Proteomes" id="UP000569202">
    <property type="component" value="Unassembled WGS sequence"/>
</dbReference>
<gene>
    <name evidence="1" type="ORF">HLH17_01320</name>
</gene>